<comment type="caution">
    <text evidence="2">The sequence shown here is derived from an EMBL/GenBank/DDBJ whole genome shotgun (WGS) entry which is preliminary data.</text>
</comment>
<dbReference type="Pfam" id="PF07883">
    <property type="entry name" value="Cupin_2"/>
    <property type="match status" value="1"/>
</dbReference>
<dbReference type="SUPFAM" id="SSF51182">
    <property type="entry name" value="RmlC-like cupins"/>
    <property type="match status" value="1"/>
</dbReference>
<dbReference type="InterPro" id="IPR014710">
    <property type="entry name" value="RmlC-like_jellyroll"/>
</dbReference>
<gene>
    <name evidence="2" type="ORF">S03H2_43634</name>
</gene>
<dbReference type="EMBL" id="BARU01027239">
    <property type="protein sequence ID" value="GAH71978.1"/>
    <property type="molecule type" value="Genomic_DNA"/>
</dbReference>
<organism evidence="2">
    <name type="scientific">marine sediment metagenome</name>
    <dbReference type="NCBI Taxonomy" id="412755"/>
    <lineage>
        <taxon>unclassified sequences</taxon>
        <taxon>metagenomes</taxon>
        <taxon>ecological metagenomes</taxon>
    </lineage>
</organism>
<dbReference type="PANTHER" id="PTHR37694:SF1">
    <property type="entry name" value="SLR8022 PROTEIN"/>
    <property type="match status" value="1"/>
</dbReference>
<dbReference type="InterPro" id="IPR011051">
    <property type="entry name" value="RmlC_Cupin_sf"/>
</dbReference>
<evidence type="ECO:0000259" key="1">
    <source>
        <dbReference type="Pfam" id="PF07883"/>
    </source>
</evidence>
<dbReference type="AlphaFoldDB" id="X1JQC0"/>
<accession>X1JQC0</accession>
<sequence>MALNNLLSDIKFLSKKPVLKRIIKSKKFNIVRICLEKGLEIKPHPEPYAVFFLVLEGSGIFTSKQGEFDLKKNDSLFIEANEIRGIKCLENLIILGVQDGH</sequence>
<reference evidence="2" key="1">
    <citation type="journal article" date="2014" name="Front. Microbiol.">
        <title>High frequency of phylogenetically diverse reductive dehalogenase-homologous genes in deep subseafloor sedimentary metagenomes.</title>
        <authorList>
            <person name="Kawai M."/>
            <person name="Futagami T."/>
            <person name="Toyoda A."/>
            <person name="Takaki Y."/>
            <person name="Nishi S."/>
            <person name="Hori S."/>
            <person name="Arai W."/>
            <person name="Tsubouchi T."/>
            <person name="Morono Y."/>
            <person name="Uchiyama I."/>
            <person name="Ito T."/>
            <person name="Fujiyama A."/>
            <person name="Inagaki F."/>
            <person name="Takami H."/>
        </authorList>
    </citation>
    <scope>NUCLEOTIDE SEQUENCE</scope>
    <source>
        <strain evidence="2">Expedition CK06-06</strain>
    </source>
</reference>
<dbReference type="Gene3D" id="2.60.120.10">
    <property type="entry name" value="Jelly Rolls"/>
    <property type="match status" value="1"/>
</dbReference>
<proteinExistence type="predicted"/>
<dbReference type="PANTHER" id="PTHR37694">
    <property type="entry name" value="SLR8022 PROTEIN"/>
    <property type="match status" value="1"/>
</dbReference>
<protein>
    <recommendedName>
        <fullName evidence="1">Cupin type-2 domain-containing protein</fullName>
    </recommendedName>
</protein>
<evidence type="ECO:0000313" key="2">
    <source>
        <dbReference type="EMBL" id="GAH71978.1"/>
    </source>
</evidence>
<dbReference type="InterPro" id="IPR013096">
    <property type="entry name" value="Cupin_2"/>
</dbReference>
<feature type="domain" description="Cupin type-2" evidence="1">
    <location>
        <begin position="33"/>
        <end position="87"/>
    </location>
</feature>
<name>X1JQC0_9ZZZZ</name>